<accession>A0ABN0X8N4</accession>
<reference evidence="1 2" key="1">
    <citation type="journal article" date="2019" name="Int. J. Syst. Evol. Microbiol.">
        <title>The Global Catalogue of Microorganisms (GCM) 10K type strain sequencing project: providing services to taxonomists for standard genome sequencing and annotation.</title>
        <authorList>
            <consortium name="The Broad Institute Genomics Platform"/>
            <consortium name="The Broad Institute Genome Sequencing Center for Infectious Disease"/>
            <person name="Wu L."/>
            <person name="Ma J."/>
        </authorList>
    </citation>
    <scope>NUCLEOTIDE SEQUENCE [LARGE SCALE GENOMIC DNA]</scope>
    <source>
        <strain evidence="1 2">JCM 12662</strain>
    </source>
</reference>
<dbReference type="InterPro" id="IPR027417">
    <property type="entry name" value="P-loop_NTPase"/>
</dbReference>
<gene>
    <name evidence="1" type="ORF">GCM10008932_08440</name>
</gene>
<dbReference type="SUPFAM" id="SSF52540">
    <property type="entry name" value="P-loop containing nucleoside triphosphate hydrolases"/>
    <property type="match status" value="1"/>
</dbReference>
<name>A0ABN0X8N4_9LACT</name>
<dbReference type="EMBL" id="BAAACW010000053">
    <property type="protein sequence ID" value="GAA0358024.1"/>
    <property type="molecule type" value="Genomic_DNA"/>
</dbReference>
<dbReference type="RefSeq" id="WP_343754345.1">
    <property type="nucleotide sequence ID" value="NZ_BAAACW010000053.1"/>
</dbReference>
<proteinExistence type="predicted"/>
<keyword evidence="2" id="KW-1185">Reference proteome</keyword>
<sequence>MDFIILAGPQAVGKMTVGQALEKKLDAKLLYNHQTIDLFADFLDYTAETFRLSELVRTELFKAFVENKHTNKVKGIIFTVVVAFDLESDWQVLKEWLALFHKANANLYFVELEANLNERLSRNKHEDRLKAKPSKRNLAFSENELLTSYEKHRLNSFEGEVKNRLPMVHYLKLNNTEQKPEETAEDIYQWMKGVKK</sequence>
<dbReference type="Proteomes" id="UP001501166">
    <property type="component" value="Unassembled WGS sequence"/>
</dbReference>
<dbReference type="Gene3D" id="3.40.50.300">
    <property type="entry name" value="P-loop containing nucleotide triphosphate hydrolases"/>
    <property type="match status" value="1"/>
</dbReference>
<evidence type="ECO:0000313" key="2">
    <source>
        <dbReference type="Proteomes" id="UP001501166"/>
    </source>
</evidence>
<comment type="caution">
    <text evidence="1">The sequence shown here is derived from an EMBL/GenBank/DDBJ whole genome shotgun (WGS) entry which is preliminary data.</text>
</comment>
<protein>
    <recommendedName>
        <fullName evidence="3">Shikimate kinase</fullName>
    </recommendedName>
</protein>
<evidence type="ECO:0008006" key="3">
    <source>
        <dbReference type="Google" id="ProtNLM"/>
    </source>
</evidence>
<organism evidence="1 2">
    <name type="scientific">Alkalibacterium iburiense</name>
    <dbReference type="NCBI Taxonomy" id="290589"/>
    <lineage>
        <taxon>Bacteria</taxon>
        <taxon>Bacillati</taxon>
        <taxon>Bacillota</taxon>
        <taxon>Bacilli</taxon>
        <taxon>Lactobacillales</taxon>
        <taxon>Carnobacteriaceae</taxon>
        <taxon>Alkalibacterium</taxon>
    </lineage>
</organism>
<evidence type="ECO:0000313" key="1">
    <source>
        <dbReference type="EMBL" id="GAA0358024.1"/>
    </source>
</evidence>